<feature type="domain" description="NmrA-like" evidence="3">
    <location>
        <begin position="4"/>
        <end position="244"/>
    </location>
</feature>
<dbReference type="InterPro" id="IPR008030">
    <property type="entry name" value="NmrA-like"/>
</dbReference>
<proteinExistence type="predicted"/>
<dbReference type="InterPro" id="IPR045312">
    <property type="entry name" value="PCBER-like"/>
</dbReference>
<keyword evidence="1" id="KW-0521">NADP</keyword>
<organism evidence="4 5">
    <name type="scientific">Aspergillus puulaauensis</name>
    <dbReference type="NCBI Taxonomy" id="1220207"/>
    <lineage>
        <taxon>Eukaryota</taxon>
        <taxon>Fungi</taxon>
        <taxon>Dikarya</taxon>
        <taxon>Ascomycota</taxon>
        <taxon>Pezizomycotina</taxon>
        <taxon>Eurotiomycetes</taxon>
        <taxon>Eurotiomycetidae</taxon>
        <taxon>Eurotiales</taxon>
        <taxon>Aspergillaceae</taxon>
        <taxon>Aspergillus</taxon>
    </lineage>
</organism>
<evidence type="ECO:0000256" key="2">
    <source>
        <dbReference type="ARBA" id="ARBA00023002"/>
    </source>
</evidence>
<reference evidence="4" key="2">
    <citation type="submission" date="2021-02" db="EMBL/GenBank/DDBJ databases">
        <title>Aspergillus puulaauensis MK2 genome sequence.</title>
        <authorList>
            <person name="Futagami T."/>
            <person name="Mori K."/>
            <person name="Kadooka C."/>
            <person name="Tanaka T."/>
        </authorList>
    </citation>
    <scope>NUCLEOTIDE SEQUENCE</scope>
    <source>
        <strain evidence="4">MK2</strain>
    </source>
</reference>
<dbReference type="PANTHER" id="PTHR47706:SF6">
    <property type="entry name" value="NMRA-LIKE FAMILY PROTEIN (AFU_ORTHOLOGUE AFUA_6G00280)"/>
    <property type="match status" value="1"/>
</dbReference>
<dbReference type="RefSeq" id="XP_041550665.1">
    <property type="nucleotide sequence ID" value="XM_041696756.1"/>
</dbReference>
<accession>A0A7R7XC03</accession>
<dbReference type="Gene3D" id="3.90.25.10">
    <property type="entry name" value="UDP-galactose 4-epimerase, domain 1"/>
    <property type="match status" value="1"/>
</dbReference>
<evidence type="ECO:0000259" key="3">
    <source>
        <dbReference type="Pfam" id="PF05368"/>
    </source>
</evidence>
<dbReference type="GO" id="GO:0016491">
    <property type="term" value="F:oxidoreductase activity"/>
    <property type="evidence" value="ECO:0007669"/>
    <property type="project" value="UniProtKB-KW"/>
</dbReference>
<evidence type="ECO:0000313" key="5">
    <source>
        <dbReference type="Proteomes" id="UP000654913"/>
    </source>
</evidence>
<evidence type="ECO:0000313" key="4">
    <source>
        <dbReference type="EMBL" id="BCS18471.1"/>
    </source>
</evidence>
<dbReference type="Proteomes" id="UP000654913">
    <property type="component" value="Chromosome 1"/>
</dbReference>
<dbReference type="GeneID" id="64968476"/>
<dbReference type="InterPro" id="IPR036291">
    <property type="entry name" value="NAD(P)-bd_dom_sf"/>
</dbReference>
<sequence length="321" mass="35974">MAPRQKILLLGATGETGASILNGLLASNQFDVEILVRPSSAEKPAVQELKTRGVALRVADITAPEEELVSALAGIDILISAIGPNDLLQQKTLVRAAKSAGVKRFVPCAFITVAPPKGVMLLRDEKEEIYNEIKRLEVPYTVIDVGFWHQISIPPLPSGRIDYALMMPEAVIHGDGNAPNLLTDLRDIGRFVARIVDDERTLNRYVYTWSDVLSENEIFELVEEGSGEKIERKYETAQQIEKRLEDALAALSLDPTDPAKRMQVYIVQYVHSKYVRGDNQPRYAKYLGYLDARELYPDLKPVSFRESFVEVLEGKGKRPYY</sequence>
<protein>
    <recommendedName>
        <fullName evidence="3">NmrA-like domain-containing protein</fullName>
    </recommendedName>
</protein>
<dbReference type="Pfam" id="PF05368">
    <property type="entry name" value="NmrA"/>
    <property type="match status" value="1"/>
</dbReference>
<dbReference type="OrthoDB" id="419598at2759"/>
<dbReference type="AlphaFoldDB" id="A0A7R7XC03"/>
<reference evidence="4" key="1">
    <citation type="submission" date="2021-01" db="EMBL/GenBank/DDBJ databases">
        <authorList>
            <consortium name="Aspergillus puulaauensis MK2 genome sequencing consortium"/>
            <person name="Kazuki M."/>
            <person name="Futagami T."/>
        </authorList>
    </citation>
    <scope>NUCLEOTIDE SEQUENCE</scope>
    <source>
        <strain evidence="4">MK2</strain>
    </source>
</reference>
<keyword evidence="5" id="KW-1185">Reference proteome</keyword>
<dbReference type="EMBL" id="AP024443">
    <property type="protein sequence ID" value="BCS18471.1"/>
    <property type="molecule type" value="Genomic_DNA"/>
</dbReference>
<name>A0A7R7XC03_9EURO</name>
<dbReference type="SUPFAM" id="SSF51735">
    <property type="entry name" value="NAD(P)-binding Rossmann-fold domains"/>
    <property type="match status" value="1"/>
</dbReference>
<evidence type="ECO:0000256" key="1">
    <source>
        <dbReference type="ARBA" id="ARBA00022857"/>
    </source>
</evidence>
<gene>
    <name evidence="4" type="ORF">APUU_11299S</name>
</gene>
<dbReference type="KEGG" id="apuu:APUU_11299S"/>
<dbReference type="Gene3D" id="3.40.50.720">
    <property type="entry name" value="NAD(P)-binding Rossmann-like Domain"/>
    <property type="match status" value="1"/>
</dbReference>
<dbReference type="InterPro" id="IPR051609">
    <property type="entry name" value="NmrA/Isoflavone_reductase-like"/>
</dbReference>
<keyword evidence="2" id="KW-0560">Oxidoreductase</keyword>
<dbReference type="PANTHER" id="PTHR47706">
    <property type="entry name" value="NMRA-LIKE FAMILY PROTEIN"/>
    <property type="match status" value="1"/>
</dbReference>
<dbReference type="CDD" id="cd05259">
    <property type="entry name" value="PCBER_SDR_a"/>
    <property type="match status" value="1"/>
</dbReference>